<comment type="subcellular location">
    <subcellularLocation>
        <location evidence="1">Nucleus</location>
    </subcellularLocation>
</comment>
<evidence type="ECO:0000256" key="3">
    <source>
        <dbReference type="ARBA" id="ARBA00023274"/>
    </source>
</evidence>
<feature type="region of interest" description="Disordered" evidence="4">
    <location>
        <begin position="124"/>
        <end position="145"/>
    </location>
</feature>
<dbReference type="InterPro" id="IPR010920">
    <property type="entry name" value="LSM_dom_sf"/>
</dbReference>
<keyword evidence="7" id="KW-1185">Reference proteome</keyword>
<dbReference type="InterPro" id="IPR027141">
    <property type="entry name" value="LSm4/Sm_D1/D3"/>
</dbReference>
<name>A0A7J7IQT9_9RHOD</name>
<evidence type="ECO:0000256" key="1">
    <source>
        <dbReference type="ARBA" id="ARBA00004123"/>
    </source>
</evidence>
<evidence type="ECO:0000313" key="7">
    <source>
        <dbReference type="Proteomes" id="UP000530660"/>
    </source>
</evidence>
<dbReference type="InterPro" id="IPR047575">
    <property type="entry name" value="Sm"/>
</dbReference>
<dbReference type="GO" id="GO:0003723">
    <property type="term" value="F:RNA binding"/>
    <property type="evidence" value="ECO:0007669"/>
    <property type="project" value="InterPro"/>
</dbReference>
<dbReference type="OrthoDB" id="9626941at2759"/>
<dbReference type="SUPFAM" id="SSF50182">
    <property type="entry name" value="Sm-like ribonucleoproteins"/>
    <property type="match status" value="1"/>
</dbReference>
<dbReference type="EMBL" id="VWRR01000001">
    <property type="protein sequence ID" value="KAF6005483.1"/>
    <property type="molecule type" value="Genomic_DNA"/>
</dbReference>
<reference evidence="6 7" key="1">
    <citation type="journal article" date="2020" name="J. Phycol.">
        <title>Comparative genome analysis reveals Cyanidiococcus gen. nov., a new extremophilic red algal genus sister to Cyanidioschyzon (Cyanidioschyzonaceae, Rhodophyta).</title>
        <authorList>
            <person name="Liu S.-L."/>
            <person name="Chiang Y.-R."/>
            <person name="Yoon H.S."/>
            <person name="Fu H.-Y."/>
        </authorList>
    </citation>
    <scope>NUCLEOTIDE SEQUENCE [LARGE SCALE GENOMIC DNA]</scope>
    <source>
        <strain evidence="6 7">THAL066</strain>
    </source>
</reference>
<evidence type="ECO:0000313" key="6">
    <source>
        <dbReference type="EMBL" id="KAF6005483.1"/>
    </source>
</evidence>
<dbReference type="SMART" id="SM00651">
    <property type="entry name" value="Sm"/>
    <property type="match status" value="1"/>
</dbReference>
<feature type="compositionally biased region" description="Basic residues" evidence="4">
    <location>
        <begin position="124"/>
        <end position="136"/>
    </location>
</feature>
<feature type="domain" description="Sm" evidence="5">
    <location>
        <begin position="3"/>
        <end position="111"/>
    </location>
</feature>
<gene>
    <name evidence="6" type="ORF">F1559_005087</name>
</gene>
<dbReference type="Proteomes" id="UP000530660">
    <property type="component" value="Unassembled WGS sequence"/>
</dbReference>
<evidence type="ECO:0000256" key="2">
    <source>
        <dbReference type="ARBA" id="ARBA00023242"/>
    </source>
</evidence>
<accession>A0A7J7IQT9</accession>
<dbReference type="GO" id="GO:1990904">
    <property type="term" value="C:ribonucleoprotein complex"/>
    <property type="evidence" value="ECO:0007669"/>
    <property type="project" value="UniProtKB-KW"/>
</dbReference>
<sequence length="145" mass="16085">MTPLLYFLTRLRGDTVTVELKDGTQVTGTVQRVDNEMNVYLLNVSVVCSSGTRAPSAAFDTLAAPVLQPWDKRAGEPDPVIIETGAQRPETAKEYRVRGSTIRYIVLPETLSMEAALRAMHKFARRKRSTQNHGKKPSIGNSLTR</sequence>
<dbReference type="AlphaFoldDB" id="A0A7J7IQT9"/>
<organism evidence="6 7">
    <name type="scientific">Cyanidiococcus yangmingshanensis</name>
    <dbReference type="NCBI Taxonomy" id="2690220"/>
    <lineage>
        <taxon>Eukaryota</taxon>
        <taxon>Rhodophyta</taxon>
        <taxon>Bangiophyceae</taxon>
        <taxon>Cyanidiales</taxon>
        <taxon>Cyanidiaceae</taxon>
        <taxon>Cyanidiococcus</taxon>
    </lineage>
</organism>
<dbReference type="PANTHER" id="PTHR23338">
    <property type="entry name" value="SMALL NUCLEAR RIBONUCLEOPROTEIN SM"/>
    <property type="match status" value="1"/>
</dbReference>
<keyword evidence="2" id="KW-0539">Nucleus</keyword>
<dbReference type="InterPro" id="IPR001163">
    <property type="entry name" value="Sm_dom_euk/arc"/>
</dbReference>
<dbReference type="Pfam" id="PF01423">
    <property type="entry name" value="LSM"/>
    <property type="match status" value="1"/>
</dbReference>
<dbReference type="PROSITE" id="PS52002">
    <property type="entry name" value="SM"/>
    <property type="match status" value="1"/>
</dbReference>
<protein>
    <recommendedName>
        <fullName evidence="5">Sm domain-containing protein</fullName>
    </recommendedName>
</protein>
<dbReference type="Gene3D" id="2.30.30.100">
    <property type="match status" value="1"/>
</dbReference>
<comment type="caution">
    <text evidence="6">The sequence shown here is derived from an EMBL/GenBank/DDBJ whole genome shotgun (WGS) entry which is preliminary data.</text>
</comment>
<evidence type="ECO:0000256" key="4">
    <source>
        <dbReference type="SAM" id="MobiDB-lite"/>
    </source>
</evidence>
<evidence type="ECO:0000259" key="5">
    <source>
        <dbReference type="PROSITE" id="PS52002"/>
    </source>
</evidence>
<dbReference type="GO" id="GO:0005634">
    <property type="term" value="C:nucleus"/>
    <property type="evidence" value="ECO:0007669"/>
    <property type="project" value="UniProtKB-SubCell"/>
</dbReference>
<proteinExistence type="predicted"/>
<dbReference type="GO" id="GO:0006396">
    <property type="term" value="P:RNA processing"/>
    <property type="evidence" value="ECO:0007669"/>
    <property type="project" value="InterPro"/>
</dbReference>
<keyword evidence="3" id="KW-0687">Ribonucleoprotein</keyword>